<feature type="compositionally biased region" description="Basic and acidic residues" evidence="1">
    <location>
        <begin position="124"/>
        <end position="139"/>
    </location>
</feature>
<feature type="compositionally biased region" description="Low complexity" evidence="1">
    <location>
        <begin position="167"/>
        <end position="196"/>
    </location>
</feature>
<sequence>MHAPASSIMAANQSPQLGYNHNIPHRGRLYHVQTEDSGIQKAHIFTHVFYDGTIIATNKVDYRDKLESENLDAVIVAAMQDSHKSMIRQLRSGSFDERIVKYIGAHPEASNKPEVAAPVAPEKAPAKRPDRRPPPDPREVVPQGPPLQAGEPGPTLDPTLGHVVFTAPEAQAQVAASAAGQGPPRPSRGPSRVGRRPIGGIGGQGVTAGTPIAQRRDVIVGKFASEHQHKLDDEILALLAED</sequence>
<name>A0ABS7THS2_9BACT</name>
<feature type="compositionally biased region" description="Gly residues" evidence="1">
    <location>
        <begin position="197"/>
        <end position="206"/>
    </location>
</feature>
<organism evidence="2 3">
    <name type="scientific">Nannocystis pusilla</name>
    <dbReference type="NCBI Taxonomy" id="889268"/>
    <lineage>
        <taxon>Bacteria</taxon>
        <taxon>Pseudomonadati</taxon>
        <taxon>Myxococcota</taxon>
        <taxon>Polyangia</taxon>
        <taxon>Nannocystales</taxon>
        <taxon>Nannocystaceae</taxon>
        <taxon>Nannocystis</taxon>
    </lineage>
</organism>
<gene>
    <name evidence="2" type="ORF">K7C98_00200</name>
</gene>
<dbReference type="Proteomes" id="UP001139031">
    <property type="component" value="Unassembled WGS sequence"/>
</dbReference>
<dbReference type="EMBL" id="JAIRAU010000001">
    <property type="protein sequence ID" value="MBZ5707657.1"/>
    <property type="molecule type" value="Genomic_DNA"/>
</dbReference>
<keyword evidence="3" id="KW-1185">Reference proteome</keyword>
<comment type="caution">
    <text evidence="2">The sequence shown here is derived from an EMBL/GenBank/DDBJ whole genome shotgun (WGS) entry which is preliminary data.</text>
</comment>
<reference evidence="2" key="1">
    <citation type="submission" date="2021-08" db="EMBL/GenBank/DDBJ databases">
        <authorList>
            <person name="Stevens D.C."/>
        </authorList>
    </citation>
    <scope>NUCLEOTIDE SEQUENCE</scope>
    <source>
        <strain evidence="2">DSM 53165</strain>
    </source>
</reference>
<evidence type="ECO:0000256" key="1">
    <source>
        <dbReference type="SAM" id="MobiDB-lite"/>
    </source>
</evidence>
<accession>A0ABS7THS2</accession>
<proteinExistence type="predicted"/>
<protein>
    <submittedName>
        <fullName evidence="2">Uncharacterized protein</fullName>
    </submittedName>
</protein>
<feature type="region of interest" description="Disordered" evidence="1">
    <location>
        <begin position="109"/>
        <end position="211"/>
    </location>
</feature>
<evidence type="ECO:0000313" key="3">
    <source>
        <dbReference type="Proteomes" id="UP001139031"/>
    </source>
</evidence>
<dbReference type="RefSeq" id="WP_224189420.1">
    <property type="nucleotide sequence ID" value="NZ_JAIRAU010000001.1"/>
</dbReference>
<evidence type="ECO:0000313" key="2">
    <source>
        <dbReference type="EMBL" id="MBZ5707657.1"/>
    </source>
</evidence>
<feature type="compositionally biased region" description="Low complexity" evidence="1">
    <location>
        <begin position="112"/>
        <end position="123"/>
    </location>
</feature>